<evidence type="ECO:0000259" key="5">
    <source>
        <dbReference type="PROSITE" id="PS50921"/>
    </source>
</evidence>
<evidence type="ECO:0000259" key="4">
    <source>
        <dbReference type="PROSITE" id="PS50110"/>
    </source>
</evidence>
<dbReference type="Pfam" id="PF00072">
    <property type="entry name" value="Response_reg"/>
    <property type="match status" value="1"/>
</dbReference>
<protein>
    <recommendedName>
        <fullName evidence="1">Stage 0 sporulation protein A homolog</fullName>
    </recommendedName>
</protein>
<keyword evidence="7" id="KW-1185">Reference proteome</keyword>
<evidence type="ECO:0000256" key="3">
    <source>
        <dbReference type="PROSITE-ProRule" id="PRU00169"/>
    </source>
</evidence>
<evidence type="ECO:0000256" key="2">
    <source>
        <dbReference type="ARBA" id="ARBA00024867"/>
    </source>
</evidence>
<feature type="domain" description="ANTAR" evidence="5">
    <location>
        <begin position="124"/>
        <end position="185"/>
    </location>
</feature>
<dbReference type="InterPro" id="IPR008327">
    <property type="entry name" value="Sig_transdc_resp-reg_antiterm"/>
</dbReference>
<dbReference type="InterPro" id="IPR005561">
    <property type="entry name" value="ANTAR"/>
</dbReference>
<reference evidence="6 7" key="1">
    <citation type="submission" date="2018-09" db="EMBL/GenBank/DDBJ databases">
        <authorList>
            <person name="Postec A."/>
        </authorList>
    </citation>
    <scope>NUCLEOTIDE SEQUENCE [LARGE SCALE GENOMIC DNA]</scope>
    <source>
        <strain evidence="6">70B-A</strain>
    </source>
</reference>
<dbReference type="InterPro" id="IPR036388">
    <property type="entry name" value="WH-like_DNA-bd_sf"/>
</dbReference>
<dbReference type="Pfam" id="PF03861">
    <property type="entry name" value="ANTAR"/>
    <property type="match status" value="1"/>
</dbReference>
<dbReference type="InterPro" id="IPR011006">
    <property type="entry name" value="CheY-like_superfamily"/>
</dbReference>
<dbReference type="Proteomes" id="UP000279029">
    <property type="component" value="Chromosome"/>
</dbReference>
<dbReference type="Gene3D" id="1.10.10.10">
    <property type="entry name" value="Winged helix-like DNA-binding domain superfamily/Winged helix DNA-binding domain"/>
    <property type="match status" value="1"/>
</dbReference>
<dbReference type="InterPro" id="IPR001789">
    <property type="entry name" value="Sig_transdc_resp-reg_receiver"/>
</dbReference>
<name>A0A3P7NYZ4_9FIRM</name>
<dbReference type="EMBL" id="LR130778">
    <property type="protein sequence ID" value="VDN46530.1"/>
    <property type="molecule type" value="Genomic_DNA"/>
</dbReference>
<feature type="modified residue" description="4-aspartylphosphate" evidence="3">
    <location>
        <position position="54"/>
    </location>
</feature>
<dbReference type="PIRSF" id="PIRSF036382">
    <property type="entry name" value="RR_antiterm"/>
    <property type="match status" value="1"/>
</dbReference>
<dbReference type="RefSeq" id="WP_172596078.1">
    <property type="nucleotide sequence ID" value="NZ_LR130778.1"/>
</dbReference>
<proteinExistence type="predicted"/>
<evidence type="ECO:0000313" key="7">
    <source>
        <dbReference type="Proteomes" id="UP000279029"/>
    </source>
</evidence>
<gene>
    <name evidence="6" type="ORF">PATL70BA_0665</name>
</gene>
<dbReference type="GO" id="GO:0000160">
    <property type="term" value="P:phosphorelay signal transduction system"/>
    <property type="evidence" value="ECO:0007669"/>
    <property type="project" value="InterPro"/>
</dbReference>
<dbReference type="PROSITE" id="PS50110">
    <property type="entry name" value="RESPONSE_REGULATORY"/>
    <property type="match status" value="1"/>
</dbReference>
<comment type="function">
    <text evidence="2">May play the central regulatory role in sporulation. It may be an element of the effector pathway responsible for the activation of sporulation genes in response to nutritional stress. Spo0A may act in concert with spo0H (a sigma factor) to control the expression of some genes that are critical to the sporulation process.</text>
</comment>
<feature type="domain" description="Response regulatory" evidence="4">
    <location>
        <begin position="4"/>
        <end position="118"/>
    </location>
</feature>
<dbReference type="SMART" id="SM00448">
    <property type="entry name" value="REC"/>
    <property type="match status" value="1"/>
</dbReference>
<evidence type="ECO:0000313" key="6">
    <source>
        <dbReference type="EMBL" id="VDN46530.1"/>
    </source>
</evidence>
<dbReference type="AlphaFoldDB" id="A0A3P7NYZ4"/>
<dbReference type="KEGG" id="cbar:PATL70BA_0665"/>
<evidence type="ECO:0000256" key="1">
    <source>
        <dbReference type="ARBA" id="ARBA00018672"/>
    </source>
</evidence>
<dbReference type="SUPFAM" id="SSF52172">
    <property type="entry name" value="CheY-like"/>
    <property type="match status" value="1"/>
</dbReference>
<keyword evidence="3" id="KW-0597">Phosphoprotein</keyword>
<sequence length="190" mass="21380">MSTRVIIGSSNEKIIKQLSLFLLENGLSVIGEATSGHDLLRKVHTVYPDLAIVDYKLKGMNGHELSEIIIGERLCPVIALISHGEMEHFINLSQEPTFVPLTKPCSKQMLMGTVDLLVKTSKSIEMLEKQLDHLKTKTNTDAIIEKAKQLLMENMNLTEEEAHRRIQKQSMDKGISKIKIAEAIILMYEV</sequence>
<accession>A0A3P7NYZ4</accession>
<dbReference type="SMART" id="SM01012">
    <property type="entry name" value="ANTAR"/>
    <property type="match status" value="1"/>
</dbReference>
<dbReference type="PROSITE" id="PS50921">
    <property type="entry name" value="ANTAR"/>
    <property type="match status" value="1"/>
</dbReference>
<dbReference type="GO" id="GO:0003723">
    <property type="term" value="F:RNA binding"/>
    <property type="evidence" value="ECO:0007669"/>
    <property type="project" value="InterPro"/>
</dbReference>
<organism evidence="6 7">
    <name type="scientific">Petrocella atlantisensis</name>
    <dbReference type="NCBI Taxonomy" id="2173034"/>
    <lineage>
        <taxon>Bacteria</taxon>
        <taxon>Bacillati</taxon>
        <taxon>Bacillota</taxon>
        <taxon>Clostridia</taxon>
        <taxon>Lachnospirales</taxon>
        <taxon>Vallitaleaceae</taxon>
        <taxon>Petrocella</taxon>
    </lineage>
</organism>
<dbReference type="Gene3D" id="3.40.50.2300">
    <property type="match status" value="1"/>
</dbReference>